<feature type="transmembrane region" description="Helical" evidence="1">
    <location>
        <begin position="12"/>
        <end position="41"/>
    </location>
</feature>
<evidence type="ECO:0000256" key="1">
    <source>
        <dbReference type="SAM" id="Phobius"/>
    </source>
</evidence>
<evidence type="ECO:0000313" key="2">
    <source>
        <dbReference type="EMBL" id="CAG8486270.1"/>
    </source>
</evidence>
<keyword evidence="1" id="KW-0812">Transmembrane</keyword>
<gene>
    <name evidence="2" type="ORF">AMORRO_LOCUS2557</name>
</gene>
<keyword evidence="3" id="KW-1185">Reference proteome</keyword>
<dbReference type="AlphaFoldDB" id="A0A9N8WHY8"/>
<proteinExistence type="predicted"/>
<keyword evidence="1" id="KW-0472">Membrane</keyword>
<organism evidence="2 3">
    <name type="scientific">Acaulospora morrowiae</name>
    <dbReference type="NCBI Taxonomy" id="94023"/>
    <lineage>
        <taxon>Eukaryota</taxon>
        <taxon>Fungi</taxon>
        <taxon>Fungi incertae sedis</taxon>
        <taxon>Mucoromycota</taxon>
        <taxon>Glomeromycotina</taxon>
        <taxon>Glomeromycetes</taxon>
        <taxon>Diversisporales</taxon>
        <taxon>Acaulosporaceae</taxon>
        <taxon>Acaulospora</taxon>
    </lineage>
</organism>
<evidence type="ECO:0000313" key="3">
    <source>
        <dbReference type="Proteomes" id="UP000789342"/>
    </source>
</evidence>
<feature type="non-terminal residue" evidence="2">
    <location>
        <position position="1"/>
    </location>
</feature>
<comment type="caution">
    <text evidence="2">The sequence shown here is derived from an EMBL/GenBank/DDBJ whole genome shotgun (WGS) entry which is preliminary data.</text>
</comment>
<protein>
    <submittedName>
        <fullName evidence="2">8079_t:CDS:1</fullName>
    </submittedName>
</protein>
<accession>A0A9N8WHY8</accession>
<dbReference type="EMBL" id="CAJVPV010001098">
    <property type="protein sequence ID" value="CAG8486270.1"/>
    <property type="molecule type" value="Genomic_DNA"/>
</dbReference>
<name>A0A9N8WHY8_9GLOM</name>
<dbReference type="Proteomes" id="UP000789342">
    <property type="component" value="Unassembled WGS sequence"/>
</dbReference>
<keyword evidence="1" id="KW-1133">Transmembrane helix</keyword>
<sequence>MVFQNQKERKFLLKIIIFYLISIFSRSPSLTTYLTTFLILIRVACDSYKVAKYYIEKIDIILRNLDKSATSERFVDLRKLKSLGIRKLCATYVQIVFLIGVGFKVCDVPVIREERHAPMHIFIRFFFRSYFNDLDKSYQRQKGLYCNSVSSKESLMKTTVNIFLFIMYRFNLEKSKTPIEYRHRPYVPSLLNPQRPEFARY</sequence>
<reference evidence="2" key="1">
    <citation type="submission" date="2021-06" db="EMBL/GenBank/DDBJ databases">
        <authorList>
            <person name="Kallberg Y."/>
            <person name="Tangrot J."/>
            <person name="Rosling A."/>
        </authorList>
    </citation>
    <scope>NUCLEOTIDE SEQUENCE</scope>
    <source>
        <strain evidence="2">CL551</strain>
    </source>
</reference>